<keyword evidence="2" id="KW-1185">Reference proteome</keyword>
<organism evidence="1 2">
    <name type="scientific">Leifsonia poae</name>
    <dbReference type="NCBI Taxonomy" id="110933"/>
    <lineage>
        <taxon>Bacteria</taxon>
        <taxon>Bacillati</taxon>
        <taxon>Actinomycetota</taxon>
        <taxon>Actinomycetes</taxon>
        <taxon>Micrococcales</taxon>
        <taxon>Microbacteriaceae</taxon>
        <taxon>Leifsonia</taxon>
    </lineage>
</organism>
<reference evidence="1" key="2">
    <citation type="submission" date="2023-01" db="EMBL/GenBank/DDBJ databases">
        <authorList>
            <person name="Sun Q."/>
            <person name="Evtushenko L."/>
        </authorList>
    </citation>
    <scope>NUCLEOTIDE SEQUENCE</scope>
    <source>
        <strain evidence="1">VKM Ac-1401</strain>
    </source>
</reference>
<sequence length="212" mass="22574">MGDTADDTLDEFFARLATVPAPSDAEFLYADDDAGRMRARNLRRYLDGVGRSASIMLLGEAPGWRGMTVTGVPFVSAREAAPDGPATRAIGPLELPEHPQAPWEASSRVVWAALASWEGPLPVTWPIYPHHPFVAGDALTNRTPRPPEVRAGTAVALELVRALGIETVVAVGRKAQGALAAEGVAAQAIRHPAQGGARLFTEQLAELGRSRR</sequence>
<dbReference type="Gene3D" id="3.40.470.10">
    <property type="entry name" value="Uracil-DNA glycosylase-like domain"/>
    <property type="match status" value="1"/>
</dbReference>
<dbReference type="AlphaFoldDB" id="A0A9W6LYF8"/>
<accession>A0A9W6LYF8</accession>
<comment type="caution">
    <text evidence="1">The sequence shown here is derived from an EMBL/GenBank/DDBJ whole genome shotgun (WGS) entry which is preliminary data.</text>
</comment>
<gene>
    <name evidence="1" type="ORF">GCM10017584_06910</name>
</gene>
<evidence type="ECO:0000313" key="1">
    <source>
        <dbReference type="EMBL" id="GLJ75118.1"/>
    </source>
</evidence>
<dbReference type="CDD" id="cd10035">
    <property type="entry name" value="UDG_like"/>
    <property type="match status" value="1"/>
</dbReference>
<proteinExistence type="predicted"/>
<protein>
    <recommendedName>
        <fullName evidence="3">Uracil-DNA glycosylase-like domain-containing protein</fullName>
    </recommendedName>
</protein>
<dbReference type="InterPro" id="IPR036895">
    <property type="entry name" value="Uracil-DNA_glycosylase-like_sf"/>
</dbReference>
<evidence type="ECO:0000313" key="2">
    <source>
        <dbReference type="Proteomes" id="UP001142372"/>
    </source>
</evidence>
<name>A0A9W6LYF8_9MICO</name>
<dbReference type="SUPFAM" id="SSF52141">
    <property type="entry name" value="Uracil-DNA glycosylase-like"/>
    <property type="match status" value="1"/>
</dbReference>
<dbReference type="Proteomes" id="UP001142372">
    <property type="component" value="Unassembled WGS sequence"/>
</dbReference>
<dbReference type="EMBL" id="BSEN01000002">
    <property type="protein sequence ID" value="GLJ75118.1"/>
    <property type="molecule type" value="Genomic_DNA"/>
</dbReference>
<evidence type="ECO:0008006" key="3">
    <source>
        <dbReference type="Google" id="ProtNLM"/>
    </source>
</evidence>
<dbReference type="RefSeq" id="WP_271175808.1">
    <property type="nucleotide sequence ID" value="NZ_BAAAJO010000001.1"/>
</dbReference>
<reference evidence="1" key="1">
    <citation type="journal article" date="2014" name="Int. J. Syst. Evol. Microbiol.">
        <title>Complete genome sequence of Corynebacterium casei LMG S-19264T (=DSM 44701T), isolated from a smear-ripened cheese.</title>
        <authorList>
            <consortium name="US DOE Joint Genome Institute (JGI-PGF)"/>
            <person name="Walter F."/>
            <person name="Albersmeier A."/>
            <person name="Kalinowski J."/>
            <person name="Ruckert C."/>
        </authorList>
    </citation>
    <scope>NUCLEOTIDE SEQUENCE</scope>
    <source>
        <strain evidence="1">VKM Ac-1401</strain>
    </source>
</reference>